<dbReference type="AlphaFoldDB" id="W7C5I4"/>
<sequence length="125" mass="15273">MTVYMEARHHIDWKFYQKDWQFWQMQLESSIAYRNKTITSKISTFTMVNYSQIWYYYSVRKNSNRYFSQQKSNFVRVWSKLEQSQRTPSLDSFWVGRKLGFTQIERKRLYFASFVEAGSGAYLCM</sequence>
<organism evidence="1 2">
    <name type="scientific">Listeria cornellensis FSL F6-0969</name>
    <dbReference type="NCBI Taxonomy" id="1265820"/>
    <lineage>
        <taxon>Bacteria</taxon>
        <taxon>Bacillati</taxon>
        <taxon>Bacillota</taxon>
        <taxon>Bacilli</taxon>
        <taxon>Bacillales</taxon>
        <taxon>Listeriaceae</taxon>
        <taxon>Listeria</taxon>
    </lineage>
</organism>
<dbReference type="STRING" id="1265820.PCORN_00615"/>
<dbReference type="Proteomes" id="UP000019254">
    <property type="component" value="Unassembled WGS sequence"/>
</dbReference>
<evidence type="ECO:0000313" key="2">
    <source>
        <dbReference type="Proteomes" id="UP000019254"/>
    </source>
</evidence>
<keyword evidence="2" id="KW-1185">Reference proteome</keyword>
<comment type="caution">
    <text evidence="1">The sequence shown here is derived from an EMBL/GenBank/DDBJ whole genome shotgun (WGS) entry which is preliminary data.</text>
</comment>
<evidence type="ECO:0000313" key="1">
    <source>
        <dbReference type="EMBL" id="EUJ32455.1"/>
    </source>
</evidence>
<accession>W7C5I4</accession>
<proteinExistence type="predicted"/>
<gene>
    <name evidence="1" type="ORF">PCORN_00615</name>
</gene>
<dbReference type="EMBL" id="AODE01000004">
    <property type="protein sequence ID" value="EUJ32455.1"/>
    <property type="molecule type" value="Genomic_DNA"/>
</dbReference>
<reference evidence="1 2" key="1">
    <citation type="journal article" date="2014" name="Int. J. Syst. Evol. Microbiol.">
        <title>Listeria floridensis sp. nov., Listeria aquatica sp. nov., Listeria cornellensis sp. nov., Listeria riparia sp. nov. and Listeria grandensis sp. nov., from agricultural and natural environments.</title>
        <authorList>
            <person name="den Bakker H.C."/>
            <person name="Warchocki S."/>
            <person name="Wright E.M."/>
            <person name="Allred A.F."/>
            <person name="Ahlstrom C."/>
            <person name="Manuel C.S."/>
            <person name="Stasiewicz M.J."/>
            <person name="Burrell A."/>
            <person name="Roof S."/>
            <person name="Strawn L."/>
            <person name="Fortes E.D."/>
            <person name="Nightingale K.K."/>
            <person name="Kephart D."/>
            <person name="Wiedmann M."/>
        </authorList>
    </citation>
    <scope>NUCLEOTIDE SEQUENCE [LARGE SCALE GENOMIC DNA]</scope>
    <source>
        <strain evidence="2">FSL F6-969</strain>
    </source>
</reference>
<protein>
    <submittedName>
        <fullName evidence="1">Uncharacterized protein</fullName>
    </submittedName>
</protein>
<name>W7C5I4_9LIST</name>